<dbReference type="OrthoDB" id="2100241at2759"/>
<feature type="domain" description="PhoD-like phosphatase metallophosphatase" evidence="3">
    <location>
        <begin position="520"/>
        <end position="764"/>
    </location>
</feature>
<keyword evidence="2" id="KW-1133">Transmembrane helix</keyword>
<accession>A0A317XZR0</accession>
<gene>
    <name evidence="4" type="ORF">BCV70DRAFT_197941</name>
</gene>
<proteinExistence type="predicted"/>
<keyword evidence="2" id="KW-0472">Membrane</keyword>
<sequence>MPTKRESGVMPDGHRPFHQDHQEPSLSTLLPFRKPSGGVVGIVQVLSSLLFKALVYIFLRWIPTSLASPVIPALYLVYLITSIYRDASIRAAVTSHLANSRAAAARDIQQLADKVEVTDKKIDSKSSDKAKSIENTPGTSNGTQQSTPKPATASYADVAKGAKSASGASTDKVTQSTPSTTTSAKHHDSRVHGFSIFEAIKALVFGSSTRSSRLNFYVILAHTLAFAVFLDSFLSPYLFPSHWEYNLAFARTGALGPTYAKIHVRYPPPELASPLAALNASTSPSLSFDNLAADTSLRNVAQSGIIDEPKPVELLVKYRRALNKTEEEDAFRKTARAYGKNYHASPENLWLNGPIITLRADNDWTATALVHDLWPSTTYEWALSQFVPEKMDLTDEVRIVEKFLVTDSISRRNFFTTWPDPRLSTYMQSKTLGSRKIAAGADSVVDEAEIHVEANPLEDPNHFTFASTSCVKPDFPYHPAQFWGWNWLLKLAGIGTESGGISQRNRIPGFDLMYQRAVARRQGSHPSLRFLLQLGDLIYADVPHYGGPETSAYRKLYRNLFASESFRKVFERIPVIGIYDDHEVVNNWSGKDENSEELEAFAPANTAWKEYIGDANPEPLEQGENYYTFQYGESAAFFVMDTRKHRTHHTAEDDEDKTMLGYRQKQDLYRWLAAVNDTVAFKFVVSSVPFNTLWGGELDVDGQKDSWAAYNTERLEIAEVLRYVPNTIVLSGDRHEFAAVSVHDTITEFSTSPLSMFYLPVRTLSQDHGDGKHGIDKLLKYLPDGNHKWSEFEVDARDPYQPVVRVSVQIDGQEAWKTTVIGKSLRKTQGGIGGLVRNLLESLGFKFDFFFKS</sequence>
<dbReference type="InterPro" id="IPR018946">
    <property type="entry name" value="PhoD-like_MPP"/>
</dbReference>
<feature type="compositionally biased region" description="Low complexity" evidence="1">
    <location>
        <begin position="159"/>
        <end position="169"/>
    </location>
</feature>
<feature type="region of interest" description="Disordered" evidence="1">
    <location>
        <begin position="122"/>
        <end position="186"/>
    </location>
</feature>
<dbReference type="CDD" id="cd07389">
    <property type="entry name" value="MPP_PhoD"/>
    <property type="match status" value="1"/>
</dbReference>
<dbReference type="AlphaFoldDB" id="A0A317XZR0"/>
<dbReference type="InterPro" id="IPR038607">
    <property type="entry name" value="PhoD-like_sf"/>
</dbReference>
<dbReference type="EMBL" id="KZ819188">
    <property type="protein sequence ID" value="PWZ03745.1"/>
    <property type="molecule type" value="Genomic_DNA"/>
</dbReference>
<protein>
    <recommendedName>
        <fullName evidence="3">PhoD-like phosphatase metallophosphatase domain-containing protein</fullName>
    </recommendedName>
</protein>
<evidence type="ECO:0000256" key="2">
    <source>
        <dbReference type="SAM" id="Phobius"/>
    </source>
</evidence>
<organism evidence="4 5">
    <name type="scientific">Testicularia cyperi</name>
    <dbReference type="NCBI Taxonomy" id="1882483"/>
    <lineage>
        <taxon>Eukaryota</taxon>
        <taxon>Fungi</taxon>
        <taxon>Dikarya</taxon>
        <taxon>Basidiomycota</taxon>
        <taxon>Ustilaginomycotina</taxon>
        <taxon>Ustilaginomycetes</taxon>
        <taxon>Ustilaginales</taxon>
        <taxon>Anthracoideaceae</taxon>
        <taxon>Testicularia</taxon>
    </lineage>
</organism>
<dbReference type="SUPFAM" id="SSF56300">
    <property type="entry name" value="Metallo-dependent phosphatases"/>
    <property type="match status" value="1"/>
</dbReference>
<evidence type="ECO:0000256" key="1">
    <source>
        <dbReference type="SAM" id="MobiDB-lite"/>
    </source>
</evidence>
<keyword evidence="5" id="KW-1185">Reference proteome</keyword>
<feature type="compositionally biased region" description="Polar residues" evidence="1">
    <location>
        <begin position="134"/>
        <end position="149"/>
    </location>
</feature>
<dbReference type="InParanoid" id="A0A317XZR0"/>
<feature type="transmembrane region" description="Helical" evidence="2">
    <location>
        <begin position="65"/>
        <end position="84"/>
    </location>
</feature>
<dbReference type="PANTHER" id="PTHR33987">
    <property type="entry name" value="CALCINEURIN-LIKE METALLO-PHOSPHOESTERASE SUPERFAMILY PROTEIN"/>
    <property type="match status" value="1"/>
</dbReference>
<dbReference type="Proteomes" id="UP000246740">
    <property type="component" value="Unassembled WGS sequence"/>
</dbReference>
<feature type="region of interest" description="Disordered" evidence="1">
    <location>
        <begin position="1"/>
        <end position="22"/>
    </location>
</feature>
<feature type="compositionally biased region" description="Polar residues" evidence="1">
    <location>
        <begin position="171"/>
        <end position="183"/>
    </location>
</feature>
<feature type="transmembrane region" description="Helical" evidence="2">
    <location>
        <begin position="39"/>
        <end position="59"/>
    </location>
</feature>
<feature type="transmembrane region" description="Helical" evidence="2">
    <location>
        <begin position="216"/>
        <end position="239"/>
    </location>
</feature>
<evidence type="ECO:0000313" key="4">
    <source>
        <dbReference type="EMBL" id="PWZ03745.1"/>
    </source>
</evidence>
<dbReference type="STRING" id="1882483.A0A317XZR0"/>
<dbReference type="Gene3D" id="3.60.21.70">
    <property type="entry name" value="PhoD-like phosphatase"/>
    <property type="match status" value="1"/>
</dbReference>
<dbReference type="PANTHER" id="PTHR33987:SF1">
    <property type="entry name" value="CALCINEURIN-LIKE METALLO-PHOSPHOESTERASE SUPERFAMILY PROTEIN"/>
    <property type="match status" value="1"/>
</dbReference>
<dbReference type="InterPro" id="IPR029052">
    <property type="entry name" value="Metallo-depent_PP-like"/>
</dbReference>
<reference evidence="4 5" key="1">
    <citation type="journal article" date="2018" name="Mol. Biol. Evol.">
        <title>Broad Genomic Sampling Reveals a Smut Pathogenic Ancestry of the Fungal Clade Ustilaginomycotina.</title>
        <authorList>
            <person name="Kijpornyongpan T."/>
            <person name="Mondo S.J."/>
            <person name="Barry K."/>
            <person name="Sandor L."/>
            <person name="Lee J."/>
            <person name="Lipzen A."/>
            <person name="Pangilinan J."/>
            <person name="LaButti K."/>
            <person name="Hainaut M."/>
            <person name="Henrissat B."/>
            <person name="Grigoriev I.V."/>
            <person name="Spatafora J.W."/>
            <person name="Aime M.C."/>
        </authorList>
    </citation>
    <scope>NUCLEOTIDE SEQUENCE [LARGE SCALE GENOMIC DNA]</scope>
    <source>
        <strain evidence="4 5">MCA 3645</strain>
    </source>
</reference>
<keyword evidence="2" id="KW-0812">Transmembrane</keyword>
<feature type="compositionally biased region" description="Basic and acidic residues" evidence="1">
    <location>
        <begin position="122"/>
        <end position="132"/>
    </location>
</feature>
<name>A0A317XZR0_9BASI</name>
<evidence type="ECO:0000259" key="3">
    <source>
        <dbReference type="Pfam" id="PF09423"/>
    </source>
</evidence>
<evidence type="ECO:0000313" key="5">
    <source>
        <dbReference type="Proteomes" id="UP000246740"/>
    </source>
</evidence>
<dbReference type="Pfam" id="PF09423">
    <property type="entry name" value="PhoD"/>
    <property type="match status" value="1"/>
</dbReference>